<dbReference type="OrthoDB" id="5197008at2"/>
<comment type="caution">
    <text evidence="1">The sequence shown here is derived from an EMBL/GenBank/DDBJ whole genome shotgun (WGS) entry which is preliminary data.</text>
</comment>
<dbReference type="Proteomes" id="UP000318297">
    <property type="component" value="Unassembled WGS sequence"/>
</dbReference>
<sequence length="156" mass="16655">MSGPVRSWDLPVVRALDAVEQLPGFRPDQIEWDSFQLHRTGRGEQMEAVSIYAYPTGSEHGFVRFGVTDGEFTVTDPERRRMTASDVAVALNVPTMSAEKAITAVIPALATALSRFNAAHAPHAAARAVNAGQGPVGSYNCHSGLSDQPQQPGIGL</sequence>
<dbReference type="RefSeq" id="WP_145227498.1">
    <property type="nucleotide sequence ID" value="NZ_VIVQ01000001.1"/>
</dbReference>
<gene>
    <name evidence="1" type="ORF">BKA23_1912</name>
</gene>
<organism evidence="1 2">
    <name type="scientific">Rudaeicoccus suwonensis</name>
    <dbReference type="NCBI Taxonomy" id="657409"/>
    <lineage>
        <taxon>Bacteria</taxon>
        <taxon>Bacillati</taxon>
        <taxon>Actinomycetota</taxon>
        <taxon>Actinomycetes</taxon>
        <taxon>Micrococcales</taxon>
        <taxon>Dermacoccaceae</taxon>
        <taxon>Rudaeicoccus</taxon>
    </lineage>
</organism>
<dbReference type="AlphaFoldDB" id="A0A561EBU9"/>
<protein>
    <submittedName>
        <fullName evidence="1">Uncharacterized protein</fullName>
    </submittedName>
</protein>
<proteinExistence type="predicted"/>
<dbReference type="EMBL" id="VIVQ01000001">
    <property type="protein sequence ID" value="TWE13084.1"/>
    <property type="molecule type" value="Genomic_DNA"/>
</dbReference>
<evidence type="ECO:0000313" key="1">
    <source>
        <dbReference type="EMBL" id="TWE13084.1"/>
    </source>
</evidence>
<reference evidence="1 2" key="1">
    <citation type="submission" date="2019-06" db="EMBL/GenBank/DDBJ databases">
        <title>Sequencing the genomes of 1000 actinobacteria strains.</title>
        <authorList>
            <person name="Klenk H.-P."/>
        </authorList>
    </citation>
    <scope>NUCLEOTIDE SEQUENCE [LARGE SCALE GENOMIC DNA]</scope>
    <source>
        <strain evidence="1 2">DSM 19560</strain>
    </source>
</reference>
<name>A0A561EBU9_9MICO</name>
<accession>A0A561EBU9</accession>
<evidence type="ECO:0000313" key="2">
    <source>
        <dbReference type="Proteomes" id="UP000318297"/>
    </source>
</evidence>
<keyword evidence="2" id="KW-1185">Reference proteome</keyword>